<dbReference type="Pfam" id="PF06803">
    <property type="entry name" value="DUF1232"/>
    <property type="match status" value="1"/>
</dbReference>
<evidence type="ECO:0000259" key="5">
    <source>
        <dbReference type="Pfam" id="PF06803"/>
    </source>
</evidence>
<evidence type="ECO:0000256" key="4">
    <source>
        <dbReference type="ARBA" id="ARBA00023136"/>
    </source>
</evidence>
<dbReference type="STRING" id="908615.SAMN05421540_105117"/>
<comment type="subcellular location">
    <subcellularLocation>
        <location evidence="1">Endomembrane system</location>
        <topology evidence="1">Multi-pass membrane protein</topology>
    </subcellularLocation>
</comment>
<evidence type="ECO:0000256" key="2">
    <source>
        <dbReference type="ARBA" id="ARBA00022692"/>
    </source>
</evidence>
<evidence type="ECO:0000313" key="7">
    <source>
        <dbReference type="Proteomes" id="UP000198820"/>
    </source>
</evidence>
<accession>A0A1H4AR53</accession>
<name>A0A1H4AR53_9FLAO</name>
<protein>
    <submittedName>
        <fullName evidence="6">Uncharacterized membrane protein YkvA, DUF1232 family</fullName>
    </submittedName>
</protein>
<keyword evidence="2" id="KW-0812">Transmembrane</keyword>
<dbReference type="EMBL" id="FNQF01000005">
    <property type="protein sequence ID" value="SEA38278.1"/>
    <property type="molecule type" value="Genomic_DNA"/>
</dbReference>
<organism evidence="6 7">
    <name type="scientific">Psychroflexus halocasei</name>
    <dbReference type="NCBI Taxonomy" id="908615"/>
    <lineage>
        <taxon>Bacteria</taxon>
        <taxon>Pseudomonadati</taxon>
        <taxon>Bacteroidota</taxon>
        <taxon>Flavobacteriia</taxon>
        <taxon>Flavobacteriales</taxon>
        <taxon>Flavobacteriaceae</taxon>
        <taxon>Psychroflexus</taxon>
    </lineage>
</organism>
<reference evidence="6 7" key="1">
    <citation type="submission" date="2016-10" db="EMBL/GenBank/DDBJ databases">
        <authorList>
            <person name="de Groot N.N."/>
        </authorList>
    </citation>
    <scope>NUCLEOTIDE SEQUENCE [LARGE SCALE GENOMIC DNA]</scope>
    <source>
        <strain evidence="6 7">DSM 23581</strain>
    </source>
</reference>
<evidence type="ECO:0000313" key="6">
    <source>
        <dbReference type="EMBL" id="SEA38278.1"/>
    </source>
</evidence>
<dbReference type="GO" id="GO:0012505">
    <property type="term" value="C:endomembrane system"/>
    <property type="evidence" value="ECO:0007669"/>
    <property type="project" value="UniProtKB-SubCell"/>
</dbReference>
<dbReference type="InterPro" id="IPR010652">
    <property type="entry name" value="DUF1232"/>
</dbReference>
<dbReference type="Proteomes" id="UP000198820">
    <property type="component" value="Unassembled WGS sequence"/>
</dbReference>
<evidence type="ECO:0000256" key="3">
    <source>
        <dbReference type="ARBA" id="ARBA00022989"/>
    </source>
</evidence>
<proteinExistence type="predicted"/>
<feature type="domain" description="DUF1232" evidence="5">
    <location>
        <begin position="86"/>
        <end position="117"/>
    </location>
</feature>
<keyword evidence="4" id="KW-0472">Membrane</keyword>
<dbReference type="RefSeq" id="WP_093243920.1">
    <property type="nucleotide sequence ID" value="NZ_FNQF01000005.1"/>
</dbReference>
<keyword evidence="3" id="KW-1133">Transmembrane helix</keyword>
<dbReference type="AlphaFoldDB" id="A0A1H4AR53"/>
<evidence type="ECO:0000256" key="1">
    <source>
        <dbReference type="ARBA" id="ARBA00004127"/>
    </source>
</evidence>
<sequence>MKTYQKNQYQNKKNNENIDEEYFSAESKKISHDDIDKAVDSSEGILDKIKNRNWAPLKEDVKTLLRMLLDYKNGHYKDLPWKTVSAIAFSLLYILNPLDLVPDFIPFLGYLDDITIVNFALKFIGDDIESYRAWAKEQPESTEISID</sequence>
<gene>
    <name evidence="6" type="ORF">SAMN05421540_105117</name>
</gene>
<keyword evidence="7" id="KW-1185">Reference proteome</keyword>